<proteinExistence type="predicted"/>
<sequence>MNDATNTCNACFPPGSQPNCRVFDHSSGAVTIYSSLHAIGESPSMCMQSDNRYRVCHIKASVTKKAALWVRPLGLLQA</sequence>
<organism evidence="1 2">
    <name type="scientific">Candidatus Proximibacter danicus</name>
    <dbReference type="NCBI Taxonomy" id="2954365"/>
    <lineage>
        <taxon>Bacteria</taxon>
        <taxon>Pseudomonadati</taxon>
        <taxon>Pseudomonadota</taxon>
        <taxon>Betaproteobacteria</taxon>
        <taxon>Candidatus Proximibacter</taxon>
    </lineage>
</organism>
<comment type="caution">
    <text evidence="1">The sequence shown here is derived from an EMBL/GenBank/DDBJ whole genome shotgun (WGS) entry which is preliminary data.</text>
</comment>
<reference evidence="1" key="1">
    <citation type="submission" date="2020-10" db="EMBL/GenBank/DDBJ databases">
        <title>Connecting structure to function with the recovery of over 1000 high-quality activated sludge metagenome-assembled genomes encoding full-length rRNA genes using long-read sequencing.</title>
        <authorList>
            <person name="Singleton C.M."/>
            <person name="Petriglieri F."/>
            <person name="Kristensen J.M."/>
            <person name="Kirkegaard R.H."/>
            <person name="Michaelsen T.Y."/>
            <person name="Andersen M.H."/>
            <person name="Karst S.M."/>
            <person name="Dueholm M.S."/>
            <person name="Nielsen P.H."/>
            <person name="Albertsen M."/>
        </authorList>
    </citation>
    <scope>NUCLEOTIDE SEQUENCE</scope>
    <source>
        <strain evidence="1">Hirt_18-Q3-R61-65_BATAC.395</strain>
    </source>
</reference>
<protein>
    <submittedName>
        <fullName evidence="1">Uncharacterized protein</fullName>
    </submittedName>
</protein>
<dbReference type="Proteomes" id="UP000886689">
    <property type="component" value="Unassembled WGS sequence"/>
</dbReference>
<gene>
    <name evidence="1" type="ORF">IPL58_09160</name>
</gene>
<dbReference type="EMBL" id="JADJUC010000008">
    <property type="protein sequence ID" value="MBK8524269.1"/>
    <property type="molecule type" value="Genomic_DNA"/>
</dbReference>
<accession>A0A9D7K0P2</accession>
<evidence type="ECO:0000313" key="2">
    <source>
        <dbReference type="Proteomes" id="UP000886689"/>
    </source>
</evidence>
<name>A0A9D7K0P2_9PROT</name>
<dbReference type="AlphaFoldDB" id="A0A9D7K0P2"/>
<evidence type="ECO:0000313" key="1">
    <source>
        <dbReference type="EMBL" id="MBK8524269.1"/>
    </source>
</evidence>